<reference evidence="1" key="1">
    <citation type="submission" date="2014-12" db="EMBL/GenBank/DDBJ databases">
        <title>Insight into the proteome of Arion vulgaris.</title>
        <authorList>
            <person name="Aradska J."/>
            <person name="Bulat T."/>
            <person name="Smidak R."/>
            <person name="Sarate P."/>
            <person name="Gangsoo J."/>
            <person name="Sialana F."/>
            <person name="Bilban M."/>
            <person name="Lubec G."/>
        </authorList>
    </citation>
    <scope>NUCLEOTIDE SEQUENCE</scope>
    <source>
        <tissue evidence="1">Skin</tissue>
    </source>
</reference>
<protein>
    <submittedName>
        <fullName evidence="1">Uncharacterized protein</fullName>
    </submittedName>
</protein>
<sequence length="52" mass="5668">MLLLQAMSQPWLLCDVNHGCCVLGVNDVVSCESVLLLYMSHDCCVMGVIVVL</sequence>
<accession>A0A0B7AMZ8</accession>
<name>A0A0B7AMZ8_9EUPU</name>
<organism evidence="1">
    <name type="scientific">Arion vulgaris</name>
    <dbReference type="NCBI Taxonomy" id="1028688"/>
    <lineage>
        <taxon>Eukaryota</taxon>
        <taxon>Metazoa</taxon>
        <taxon>Spiralia</taxon>
        <taxon>Lophotrochozoa</taxon>
        <taxon>Mollusca</taxon>
        <taxon>Gastropoda</taxon>
        <taxon>Heterobranchia</taxon>
        <taxon>Euthyneura</taxon>
        <taxon>Panpulmonata</taxon>
        <taxon>Eupulmonata</taxon>
        <taxon>Stylommatophora</taxon>
        <taxon>Helicina</taxon>
        <taxon>Arionoidea</taxon>
        <taxon>Arionidae</taxon>
        <taxon>Arion</taxon>
    </lineage>
</organism>
<dbReference type="AlphaFoldDB" id="A0A0B7AMZ8"/>
<proteinExistence type="predicted"/>
<dbReference type="EMBL" id="HACG01035343">
    <property type="protein sequence ID" value="CEK82208.1"/>
    <property type="molecule type" value="Transcribed_RNA"/>
</dbReference>
<evidence type="ECO:0000313" key="1">
    <source>
        <dbReference type="EMBL" id="CEK82208.1"/>
    </source>
</evidence>
<gene>
    <name evidence="1" type="primary">ORF130197</name>
</gene>